<sequence>MTGEAGTYLYVVARDSGAPSPDGLTGVAGTPVRAITGAGLVAYVSTVPLDQFGEEPLQRSMEDLDWLDETARAHHHVVEAVASAVSAVPVRLVTVYSGDEQVAGLLEDRHDDFRQALDRITGRQEWGVKVYADPAEQAEPAAAAQDRGGAATGPGAAYLRKRQAGLRNREEAWRRASVRAERVHDRLASVAVAGRRHRAQDPQLSGRKEWMILNGAYLVDEERHAEFVRAVDELRSEVGELELTGPWAPYSFATLDEGGEP</sequence>
<comment type="caution">
    <text evidence="4">The sequence shown here is derived from an EMBL/GenBank/DDBJ whole genome shotgun (WGS) entry which is preliminary data.</text>
</comment>
<evidence type="ECO:0000313" key="4">
    <source>
        <dbReference type="EMBL" id="TDE34758.1"/>
    </source>
</evidence>
<dbReference type="AlphaFoldDB" id="A0A4R5EJX3"/>
<keyword evidence="1" id="KW-0304">Gas vesicle</keyword>
<accession>A0A4R5EJX3</accession>
<gene>
    <name evidence="4" type="ORF">E1295_36705</name>
</gene>
<name>A0A4R5EJX3_9ACTN</name>
<evidence type="ECO:0000256" key="2">
    <source>
        <dbReference type="ARBA" id="ARBA00035108"/>
    </source>
</evidence>
<keyword evidence="5" id="KW-1185">Reference proteome</keyword>
<comment type="similarity">
    <text evidence="3">Belongs to the gas vesicle GvpF/GvpL family.</text>
</comment>
<dbReference type="InterPro" id="IPR009430">
    <property type="entry name" value="GvpL/GvpF"/>
</dbReference>
<comment type="subcellular location">
    <subcellularLocation>
        <location evidence="2">Gas vesicle</location>
    </subcellularLocation>
</comment>
<reference evidence="4 5" key="1">
    <citation type="submission" date="2019-03" db="EMBL/GenBank/DDBJ databases">
        <title>Draft genome sequences of novel Actinobacteria.</title>
        <authorList>
            <person name="Sahin N."/>
            <person name="Ay H."/>
            <person name="Saygin H."/>
        </authorList>
    </citation>
    <scope>NUCLEOTIDE SEQUENCE [LARGE SCALE GENOMIC DNA]</scope>
    <source>
        <strain evidence="4 5">6K102</strain>
    </source>
</reference>
<dbReference type="GO" id="GO:0031412">
    <property type="term" value="P:gas vesicle organization"/>
    <property type="evidence" value="ECO:0007669"/>
    <property type="project" value="InterPro"/>
</dbReference>
<organism evidence="4 5">
    <name type="scientific">Nonomuraea mesophila</name>
    <dbReference type="NCBI Taxonomy" id="2530382"/>
    <lineage>
        <taxon>Bacteria</taxon>
        <taxon>Bacillati</taxon>
        <taxon>Actinomycetota</taxon>
        <taxon>Actinomycetes</taxon>
        <taxon>Streptosporangiales</taxon>
        <taxon>Streptosporangiaceae</taxon>
        <taxon>Nonomuraea</taxon>
    </lineage>
</organism>
<dbReference type="PANTHER" id="PTHR36852:SF1">
    <property type="entry name" value="PROTEIN GVPL 2"/>
    <property type="match status" value="1"/>
</dbReference>
<evidence type="ECO:0000256" key="3">
    <source>
        <dbReference type="ARBA" id="ARBA00035643"/>
    </source>
</evidence>
<dbReference type="Proteomes" id="UP000295136">
    <property type="component" value="Unassembled WGS sequence"/>
</dbReference>
<evidence type="ECO:0000313" key="5">
    <source>
        <dbReference type="Proteomes" id="UP000295136"/>
    </source>
</evidence>
<proteinExistence type="inferred from homology"/>
<dbReference type="GO" id="GO:0031411">
    <property type="term" value="C:gas vesicle"/>
    <property type="evidence" value="ECO:0007669"/>
    <property type="project" value="UniProtKB-SubCell"/>
</dbReference>
<evidence type="ECO:0000256" key="1">
    <source>
        <dbReference type="ARBA" id="ARBA00022987"/>
    </source>
</evidence>
<dbReference type="RefSeq" id="WP_132637947.1">
    <property type="nucleotide sequence ID" value="NZ_SMLD01000145.1"/>
</dbReference>
<dbReference type="Pfam" id="PF06386">
    <property type="entry name" value="GvpL_GvpF"/>
    <property type="match status" value="1"/>
</dbReference>
<dbReference type="EMBL" id="SMLD01000145">
    <property type="protein sequence ID" value="TDE34758.1"/>
    <property type="molecule type" value="Genomic_DNA"/>
</dbReference>
<dbReference type="PANTHER" id="PTHR36852">
    <property type="entry name" value="PROTEIN GVPL 2"/>
    <property type="match status" value="1"/>
</dbReference>
<protein>
    <submittedName>
        <fullName evidence="4">GvpL/GvpF family gas vesicle protein</fullName>
    </submittedName>
</protein>